<dbReference type="InterPro" id="IPR006640">
    <property type="entry name" value="SprT-like_domain"/>
</dbReference>
<evidence type="ECO:0000259" key="2">
    <source>
        <dbReference type="SMART" id="SM00731"/>
    </source>
</evidence>
<dbReference type="RefSeq" id="XP_012863775.2">
    <property type="nucleotide sequence ID" value="XM_013008321.2"/>
</dbReference>
<feature type="compositionally biased region" description="Polar residues" evidence="1">
    <location>
        <begin position="238"/>
        <end position="251"/>
    </location>
</feature>
<dbReference type="GeneID" id="101638439"/>
<proteinExistence type="predicted"/>
<dbReference type="Proteomes" id="UP000694863">
    <property type="component" value="Unplaced"/>
</dbReference>
<feature type="region of interest" description="Disordered" evidence="1">
    <location>
        <begin position="96"/>
        <end position="161"/>
    </location>
</feature>
<accession>A0ABM0ZTR3</accession>
<dbReference type="Pfam" id="PF10263">
    <property type="entry name" value="SprT-like"/>
    <property type="match status" value="1"/>
</dbReference>
<dbReference type="PANTHER" id="PTHR23099:SF0">
    <property type="entry name" value="GERM CELL NUCLEAR ACIDIC PROTEIN"/>
    <property type="match status" value="1"/>
</dbReference>
<feature type="compositionally biased region" description="Basic and acidic residues" evidence="1">
    <location>
        <begin position="38"/>
        <end position="52"/>
    </location>
</feature>
<dbReference type="SMART" id="SM00731">
    <property type="entry name" value="SprT"/>
    <property type="match status" value="1"/>
</dbReference>
<dbReference type="PANTHER" id="PTHR23099">
    <property type="entry name" value="TRANSCRIPTIONAL REGULATOR"/>
    <property type="match status" value="1"/>
</dbReference>
<reference evidence="4" key="1">
    <citation type="submission" date="2025-08" db="UniProtKB">
        <authorList>
            <consortium name="RefSeq"/>
        </authorList>
    </citation>
    <scope>IDENTIFICATION</scope>
</reference>
<sequence>MKSQSRSPASPGASHWALRLRRRSAPRRARRVLGSEGAVKEPRECLRARGDTEMSQEEANISGSQYDECCSLSPGSSKSDEFEAFVARRRMKKKRLRSGMVITSESEDEDYHEDKKTKLCETSSNDEAEQLPFFPDDDDGSDLSDPMLEEGSLCDTDQMSSNDQELGECAISQHNVSDDLGEQNLGESFCQLLNTAEPKPESIDEKLPTEEEPAPVVEKPRKRTAKTKHIEVPPVPTGRQNRVPSKKISSSAKVEKYQTGSSVCKIPGCFLLDLEKSKQYSGKKFKKNKDELVQKIYNLFNSSVFDKKLPKKIDIAWNKKMLKTAGICTTGEIKHPKKQRYAKIEIAQKVCDSADRLRDTLVHEICHVASWLLDGTRDSHGDAWKYYAHKSTMIHPELPKITCYHSYTINYRIHYECIQCKTRIGRYTRSLNTDRCICAHCRGPLVLLPLTRKDGTPIEPYVRPFAKYVQENYRLVKQELGGKGHGDVMKKLSKDYIASKQKQGC</sequence>
<feature type="domain" description="SprT-like" evidence="2">
    <location>
        <begin position="290"/>
        <end position="448"/>
    </location>
</feature>
<feature type="compositionally biased region" description="Basic residues" evidence="1">
    <location>
        <begin position="18"/>
        <end position="31"/>
    </location>
</feature>
<evidence type="ECO:0000313" key="4">
    <source>
        <dbReference type="RefSeq" id="XP_012863775.2"/>
    </source>
</evidence>
<evidence type="ECO:0000313" key="3">
    <source>
        <dbReference type="Proteomes" id="UP000694863"/>
    </source>
</evidence>
<protein>
    <submittedName>
        <fullName evidence="4">Acidic repeat-containing protein</fullName>
    </submittedName>
</protein>
<feature type="region of interest" description="Disordered" evidence="1">
    <location>
        <begin position="1"/>
        <end position="78"/>
    </location>
</feature>
<feature type="region of interest" description="Disordered" evidence="1">
    <location>
        <begin position="232"/>
        <end position="251"/>
    </location>
</feature>
<gene>
    <name evidence="4" type="primary">GCNA</name>
</gene>
<organism evidence="3 4">
    <name type="scientific">Echinops telfairi</name>
    <name type="common">Lesser hedgehog tenrec</name>
    <dbReference type="NCBI Taxonomy" id="9371"/>
    <lineage>
        <taxon>Eukaryota</taxon>
        <taxon>Metazoa</taxon>
        <taxon>Chordata</taxon>
        <taxon>Craniata</taxon>
        <taxon>Vertebrata</taxon>
        <taxon>Euteleostomi</taxon>
        <taxon>Mammalia</taxon>
        <taxon>Eutheria</taxon>
        <taxon>Afrotheria</taxon>
        <taxon>Tenrecidae</taxon>
        <taxon>Tenrecinae</taxon>
        <taxon>Echinops</taxon>
    </lineage>
</organism>
<name>A0ABM0ZTR3_ECHTE</name>
<feature type="region of interest" description="Disordered" evidence="1">
    <location>
        <begin position="197"/>
        <end position="225"/>
    </location>
</feature>
<keyword evidence="3" id="KW-1185">Reference proteome</keyword>
<feature type="compositionally biased region" description="Acidic residues" evidence="1">
    <location>
        <begin position="124"/>
        <end position="142"/>
    </location>
</feature>
<feature type="compositionally biased region" description="Basic and acidic residues" evidence="1">
    <location>
        <begin position="198"/>
        <end position="209"/>
    </location>
</feature>
<evidence type="ECO:0000256" key="1">
    <source>
        <dbReference type="SAM" id="MobiDB-lite"/>
    </source>
</evidence>